<accession>A0A9D5CBH5</accession>
<dbReference type="PANTHER" id="PTHR34379">
    <property type="entry name" value="OS07G0553800 PROTEIN"/>
    <property type="match status" value="1"/>
</dbReference>
<name>A0A9D5CBH5_9LILI</name>
<reference evidence="3" key="2">
    <citation type="journal article" date="2022" name="Hortic Res">
        <title>The genome of Dioscorea zingiberensis sheds light on the biosynthesis, origin and evolution of the medicinally important diosgenin saponins.</title>
        <authorList>
            <person name="Li Y."/>
            <person name="Tan C."/>
            <person name="Li Z."/>
            <person name="Guo J."/>
            <person name="Li S."/>
            <person name="Chen X."/>
            <person name="Wang C."/>
            <person name="Dai X."/>
            <person name="Yang H."/>
            <person name="Song W."/>
            <person name="Hou L."/>
            <person name="Xu J."/>
            <person name="Tong Z."/>
            <person name="Xu A."/>
            <person name="Yuan X."/>
            <person name="Wang W."/>
            <person name="Yang Q."/>
            <person name="Chen L."/>
            <person name="Sun Z."/>
            <person name="Wang K."/>
            <person name="Pan B."/>
            <person name="Chen J."/>
            <person name="Bao Y."/>
            <person name="Liu F."/>
            <person name="Qi X."/>
            <person name="Gang D.R."/>
            <person name="Wen J."/>
            <person name="Li J."/>
        </authorList>
    </citation>
    <scope>NUCLEOTIDE SEQUENCE</scope>
    <source>
        <strain evidence="3">Dzin_1.0</strain>
    </source>
</reference>
<sequence>MPSKKRKPNKQHARKSSCFPSCFSASSVLSDSDDVDTDKPPTPKEYHKPSFFTRWRFRKSKKTVPVLVLEHDTTPPSKASNLHPDLEIKEIITSLPPYNKHKHNFFMPKFFKRKGDRNHRSKTNKLNHPTKSDKFHVSAKSREQANQNVPIESDSLTWTPDQVQTGCPSSPEPGLVHVTCFDKPKIWVTPNWRFKFNRMVRILVPVLTLTLIIFLGKAIAIAFLCFCLYSTPIFRTLKMIGDDGDEKIILDLNSAEYKKKVVLEGLLERPDKKSLKLHRK</sequence>
<evidence type="ECO:0000256" key="1">
    <source>
        <dbReference type="SAM" id="MobiDB-lite"/>
    </source>
</evidence>
<feature type="compositionally biased region" description="Basic and acidic residues" evidence="1">
    <location>
        <begin position="130"/>
        <end position="143"/>
    </location>
</feature>
<feature type="transmembrane region" description="Helical" evidence="2">
    <location>
        <begin position="202"/>
        <end position="229"/>
    </location>
</feature>
<dbReference type="Proteomes" id="UP001085076">
    <property type="component" value="Miscellaneous, Linkage group lg06"/>
</dbReference>
<feature type="compositionally biased region" description="Basic residues" evidence="1">
    <location>
        <begin position="115"/>
        <end position="125"/>
    </location>
</feature>
<comment type="caution">
    <text evidence="3">The sequence shown here is derived from an EMBL/GenBank/DDBJ whole genome shotgun (WGS) entry which is preliminary data.</text>
</comment>
<dbReference type="InterPro" id="IPR040411">
    <property type="entry name" value="At5g23160-like"/>
</dbReference>
<keyword evidence="2" id="KW-1133">Transmembrane helix</keyword>
<keyword evidence="2" id="KW-0812">Transmembrane</keyword>
<evidence type="ECO:0000313" key="4">
    <source>
        <dbReference type="Proteomes" id="UP001085076"/>
    </source>
</evidence>
<keyword evidence="4" id="KW-1185">Reference proteome</keyword>
<reference evidence="3" key="1">
    <citation type="submission" date="2021-03" db="EMBL/GenBank/DDBJ databases">
        <authorList>
            <person name="Li Z."/>
            <person name="Yang C."/>
        </authorList>
    </citation>
    <scope>NUCLEOTIDE SEQUENCE</scope>
    <source>
        <strain evidence="3">Dzin_1.0</strain>
        <tissue evidence="3">Leaf</tissue>
    </source>
</reference>
<dbReference type="AlphaFoldDB" id="A0A9D5CBH5"/>
<organism evidence="3 4">
    <name type="scientific">Dioscorea zingiberensis</name>
    <dbReference type="NCBI Taxonomy" id="325984"/>
    <lineage>
        <taxon>Eukaryota</taxon>
        <taxon>Viridiplantae</taxon>
        <taxon>Streptophyta</taxon>
        <taxon>Embryophyta</taxon>
        <taxon>Tracheophyta</taxon>
        <taxon>Spermatophyta</taxon>
        <taxon>Magnoliopsida</taxon>
        <taxon>Liliopsida</taxon>
        <taxon>Dioscoreales</taxon>
        <taxon>Dioscoreaceae</taxon>
        <taxon>Dioscorea</taxon>
    </lineage>
</organism>
<feature type="compositionally biased region" description="Basic and acidic residues" evidence="1">
    <location>
        <begin position="37"/>
        <end position="46"/>
    </location>
</feature>
<evidence type="ECO:0000256" key="2">
    <source>
        <dbReference type="SAM" id="Phobius"/>
    </source>
</evidence>
<dbReference type="OrthoDB" id="1886721at2759"/>
<keyword evidence="2" id="KW-0472">Membrane</keyword>
<feature type="region of interest" description="Disordered" evidence="1">
    <location>
        <begin position="1"/>
        <end position="46"/>
    </location>
</feature>
<dbReference type="PANTHER" id="PTHR34379:SF6">
    <property type="entry name" value="PROTEIN 3F"/>
    <property type="match status" value="1"/>
</dbReference>
<protein>
    <submittedName>
        <fullName evidence="3">Uncharacterized protein</fullName>
    </submittedName>
</protein>
<evidence type="ECO:0000313" key="3">
    <source>
        <dbReference type="EMBL" id="KAJ0970061.1"/>
    </source>
</evidence>
<dbReference type="EMBL" id="JAGGNH010000006">
    <property type="protein sequence ID" value="KAJ0970061.1"/>
    <property type="molecule type" value="Genomic_DNA"/>
</dbReference>
<gene>
    <name evidence="3" type="ORF">J5N97_022938</name>
</gene>
<feature type="region of interest" description="Disordered" evidence="1">
    <location>
        <begin position="115"/>
        <end position="146"/>
    </location>
</feature>
<feature type="compositionally biased region" description="Basic residues" evidence="1">
    <location>
        <begin position="1"/>
        <end position="15"/>
    </location>
</feature>
<feature type="compositionally biased region" description="Low complexity" evidence="1">
    <location>
        <begin position="16"/>
        <end position="30"/>
    </location>
</feature>
<proteinExistence type="predicted"/>